<evidence type="ECO:0000313" key="8">
    <source>
        <dbReference type="EMBL" id="RKD28784.1"/>
    </source>
</evidence>
<dbReference type="EMBL" id="MCIB01000040">
    <property type="protein sequence ID" value="RKD28784.1"/>
    <property type="molecule type" value="Genomic_DNA"/>
</dbReference>
<dbReference type="Proteomes" id="UP000284177">
    <property type="component" value="Unassembled WGS sequence"/>
</dbReference>
<dbReference type="GO" id="GO:0005886">
    <property type="term" value="C:plasma membrane"/>
    <property type="evidence" value="ECO:0007669"/>
    <property type="project" value="UniProtKB-SubCell"/>
</dbReference>
<dbReference type="InterPro" id="IPR018076">
    <property type="entry name" value="T2SS_GspF_dom"/>
</dbReference>
<evidence type="ECO:0000256" key="4">
    <source>
        <dbReference type="ARBA" id="ARBA00022989"/>
    </source>
</evidence>
<proteinExistence type="predicted"/>
<evidence type="ECO:0000313" key="9">
    <source>
        <dbReference type="Proteomes" id="UP000284177"/>
    </source>
</evidence>
<dbReference type="AlphaFoldDB" id="A0A419SUC8"/>
<dbReference type="RefSeq" id="WP_183108862.1">
    <property type="nucleotide sequence ID" value="NZ_MCIB01000040.1"/>
</dbReference>
<name>A0A419SUC8_9FIRM</name>
<gene>
    <name evidence="8" type="ORF">BET03_07030</name>
</gene>
<evidence type="ECO:0000256" key="1">
    <source>
        <dbReference type="ARBA" id="ARBA00004651"/>
    </source>
</evidence>
<sequence length="136" mass="15044">MTVSVEAGLSFDGALERLINNIEGILSHEFSRVLSEIRMGKSRKEALKDMSTRCGVSDLTALIGALIQADELGVGVSNVLRVQSVQMRQKRRQRAQEKAMKAPVKMLFPLIFFIFPAIFVVLLGPAVIKIIEIFGK</sequence>
<evidence type="ECO:0000256" key="2">
    <source>
        <dbReference type="ARBA" id="ARBA00022475"/>
    </source>
</evidence>
<accession>A0A419SUC8</accession>
<dbReference type="Pfam" id="PF00482">
    <property type="entry name" value="T2SSF"/>
    <property type="match status" value="1"/>
</dbReference>
<keyword evidence="9" id="KW-1185">Reference proteome</keyword>
<keyword evidence="5 6" id="KW-0472">Membrane</keyword>
<protein>
    <recommendedName>
        <fullName evidence="7">Type II secretion system protein GspF domain-containing protein</fullName>
    </recommendedName>
</protein>
<feature type="transmembrane region" description="Helical" evidence="6">
    <location>
        <begin position="107"/>
        <end position="131"/>
    </location>
</feature>
<comment type="subcellular location">
    <subcellularLocation>
        <location evidence="1">Cell membrane</location>
        <topology evidence="1">Multi-pass membrane protein</topology>
    </subcellularLocation>
</comment>
<keyword evidence="3 6" id="KW-0812">Transmembrane</keyword>
<keyword evidence="4 6" id="KW-1133">Transmembrane helix</keyword>
<evidence type="ECO:0000256" key="6">
    <source>
        <dbReference type="SAM" id="Phobius"/>
    </source>
</evidence>
<feature type="domain" description="Type II secretion system protein GspF" evidence="7">
    <location>
        <begin position="2"/>
        <end position="123"/>
    </location>
</feature>
<evidence type="ECO:0000256" key="3">
    <source>
        <dbReference type="ARBA" id="ARBA00022692"/>
    </source>
</evidence>
<dbReference type="PANTHER" id="PTHR35007:SF2">
    <property type="entry name" value="PILUS ASSEMBLE PROTEIN"/>
    <property type="match status" value="1"/>
</dbReference>
<organism evidence="8 9">
    <name type="scientific">Thermohalobacter berrensis</name>
    <dbReference type="NCBI Taxonomy" id="99594"/>
    <lineage>
        <taxon>Bacteria</taxon>
        <taxon>Bacillati</taxon>
        <taxon>Bacillota</taxon>
        <taxon>Tissierellia</taxon>
        <taxon>Tissierellales</taxon>
        <taxon>Thermohalobacteraceae</taxon>
        <taxon>Thermohalobacter</taxon>
    </lineage>
</organism>
<keyword evidence="2" id="KW-1003">Cell membrane</keyword>
<reference evidence="8 9" key="1">
    <citation type="submission" date="2016-08" db="EMBL/GenBank/DDBJ databases">
        <title>Novel Firmicutes and Novel Genomes.</title>
        <authorList>
            <person name="Poppleton D.I."/>
            <person name="Gribaldo S."/>
        </authorList>
    </citation>
    <scope>NUCLEOTIDE SEQUENCE [LARGE SCALE GENOMIC DNA]</scope>
    <source>
        <strain evidence="8 9">CTT3</strain>
    </source>
</reference>
<dbReference type="PANTHER" id="PTHR35007">
    <property type="entry name" value="INTEGRAL MEMBRANE PROTEIN-RELATED"/>
    <property type="match status" value="1"/>
</dbReference>
<comment type="caution">
    <text evidence="8">The sequence shown here is derived from an EMBL/GenBank/DDBJ whole genome shotgun (WGS) entry which is preliminary data.</text>
</comment>
<evidence type="ECO:0000259" key="7">
    <source>
        <dbReference type="Pfam" id="PF00482"/>
    </source>
</evidence>
<evidence type="ECO:0000256" key="5">
    <source>
        <dbReference type="ARBA" id="ARBA00023136"/>
    </source>
</evidence>